<name>A0A835EDC4_9POAL</name>
<dbReference type="Pfam" id="PF24758">
    <property type="entry name" value="LRR_At5g56370"/>
    <property type="match status" value="1"/>
</dbReference>
<evidence type="ECO:0000259" key="1">
    <source>
        <dbReference type="PROSITE" id="PS50181"/>
    </source>
</evidence>
<evidence type="ECO:0000313" key="2">
    <source>
        <dbReference type="EMBL" id="KAF8674755.1"/>
    </source>
</evidence>
<dbReference type="InterPro" id="IPR053781">
    <property type="entry name" value="F-box_AtFBL13-like"/>
</dbReference>
<dbReference type="Proteomes" id="UP000636709">
    <property type="component" value="Unassembled WGS sequence"/>
</dbReference>
<accession>A0A835EDC4</accession>
<dbReference type="EMBL" id="JACEFO010002196">
    <property type="protein sequence ID" value="KAF8674755.1"/>
    <property type="molecule type" value="Genomic_DNA"/>
</dbReference>
<dbReference type="InterPro" id="IPR036047">
    <property type="entry name" value="F-box-like_dom_sf"/>
</dbReference>
<proteinExistence type="predicted"/>
<keyword evidence="3" id="KW-1185">Reference proteome</keyword>
<gene>
    <name evidence="2" type="ORF">HU200_048036</name>
</gene>
<comment type="caution">
    <text evidence="2">The sequence shown here is derived from an EMBL/GenBank/DDBJ whole genome shotgun (WGS) entry which is preliminary data.</text>
</comment>
<dbReference type="InterPro" id="IPR055411">
    <property type="entry name" value="LRR_FXL15/At3g58940/PEG3-like"/>
</dbReference>
<reference evidence="2" key="1">
    <citation type="submission" date="2020-07" db="EMBL/GenBank/DDBJ databases">
        <title>Genome sequence and genetic diversity analysis of an under-domesticated orphan crop, white fonio (Digitaria exilis).</title>
        <authorList>
            <person name="Bennetzen J.L."/>
            <person name="Chen S."/>
            <person name="Ma X."/>
            <person name="Wang X."/>
            <person name="Yssel A.E.J."/>
            <person name="Chaluvadi S.R."/>
            <person name="Johnson M."/>
            <person name="Gangashetty P."/>
            <person name="Hamidou F."/>
            <person name="Sanogo M.D."/>
            <person name="Zwaenepoel A."/>
            <person name="Wallace J."/>
            <person name="Van De Peer Y."/>
            <person name="Van Deynze A."/>
        </authorList>
    </citation>
    <scope>NUCLEOTIDE SEQUENCE</scope>
    <source>
        <tissue evidence="2">Leaves</tissue>
    </source>
</reference>
<dbReference type="Pfam" id="PF08387">
    <property type="entry name" value="FBD"/>
    <property type="match status" value="1"/>
</dbReference>
<organism evidence="2 3">
    <name type="scientific">Digitaria exilis</name>
    <dbReference type="NCBI Taxonomy" id="1010633"/>
    <lineage>
        <taxon>Eukaryota</taxon>
        <taxon>Viridiplantae</taxon>
        <taxon>Streptophyta</taxon>
        <taxon>Embryophyta</taxon>
        <taxon>Tracheophyta</taxon>
        <taxon>Spermatophyta</taxon>
        <taxon>Magnoliopsida</taxon>
        <taxon>Liliopsida</taxon>
        <taxon>Poales</taxon>
        <taxon>Poaceae</taxon>
        <taxon>PACMAD clade</taxon>
        <taxon>Panicoideae</taxon>
        <taxon>Panicodae</taxon>
        <taxon>Paniceae</taxon>
        <taxon>Anthephorinae</taxon>
        <taxon>Digitaria</taxon>
    </lineage>
</organism>
<dbReference type="CDD" id="cd22160">
    <property type="entry name" value="F-box_AtFBL13-like"/>
    <property type="match status" value="1"/>
</dbReference>
<dbReference type="PANTHER" id="PTHR32141:SF91">
    <property type="entry name" value="F-BOX DOMAIN-CONTAINING PROTEIN"/>
    <property type="match status" value="1"/>
</dbReference>
<dbReference type="InterPro" id="IPR055302">
    <property type="entry name" value="F-box_dom-containing"/>
</dbReference>
<dbReference type="AlphaFoldDB" id="A0A835EDC4"/>
<dbReference type="InterPro" id="IPR001810">
    <property type="entry name" value="F-box_dom"/>
</dbReference>
<dbReference type="Pfam" id="PF00646">
    <property type="entry name" value="F-box"/>
    <property type="match status" value="1"/>
</dbReference>
<feature type="domain" description="F-box" evidence="1">
    <location>
        <begin position="67"/>
        <end position="103"/>
    </location>
</feature>
<dbReference type="OrthoDB" id="602515at2759"/>
<dbReference type="PROSITE" id="PS50181">
    <property type="entry name" value="FBOX"/>
    <property type="match status" value="1"/>
</dbReference>
<dbReference type="PANTHER" id="PTHR32141">
    <property type="match status" value="1"/>
</dbReference>
<dbReference type="InterPro" id="IPR006566">
    <property type="entry name" value="FBD"/>
</dbReference>
<evidence type="ECO:0000313" key="3">
    <source>
        <dbReference type="Proteomes" id="UP000636709"/>
    </source>
</evidence>
<sequence length="475" mass="52103">MPNQPPAPFVHVDAATAADMRRRGMDPHELEQSARGVLKFVYMCLPDAPAYAAPVLSAHPVPSDGSEDRISALPFALLRNIVSRLPAKDAARTTALSRRWRPVWRCAPLALADAHLLPGALEGLREPLRADTPGLAATVSRALAAHPGPFRAVHLVGGYYGDAARQRELARWVETFAAKGVQELVLVNRPWPLDVPLPAALLAVDTLTRLYLGVWKFPNTSALPQRVAGAAFPHLRELVLCAMEMESRDLDFLLAGSPVLENLGIVGSRNKVNRLRLVGQHLRCVQICLCAVDGVAVVDTPCLERLVLWASRTNGGSCIRLKIGKAPKLRVLGYLNPGNHMLEIRNTVINSEKNDKVSGKVNLKFWLEAGPIESIQSCVKMMTFREFRLERSEVAFLKFFFQSAQILKNAVIVVSNGSFTSVPTVLSKLKSLIPETGPCKSCHVLVYESSDPEGGAVWSLQKGFDFSVTDPLYYR</sequence>
<dbReference type="SUPFAM" id="SSF81383">
    <property type="entry name" value="F-box domain"/>
    <property type="match status" value="1"/>
</dbReference>
<protein>
    <recommendedName>
        <fullName evidence="1">F-box domain-containing protein</fullName>
    </recommendedName>
</protein>